<organism evidence="3 4">
    <name type="scientific">Methylomonas rosea</name>
    <dbReference type="NCBI Taxonomy" id="2952227"/>
    <lineage>
        <taxon>Bacteria</taxon>
        <taxon>Pseudomonadati</taxon>
        <taxon>Pseudomonadota</taxon>
        <taxon>Gammaproteobacteria</taxon>
        <taxon>Methylococcales</taxon>
        <taxon>Methylococcaceae</taxon>
        <taxon>Methylomonas</taxon>
    </lineage>
</organism>
<evidence type="ECO:0000259" key="2">
    <source>
        <dbReference type="Pfam" id="PF07589"/>
    </source>
</evidence>
<dbReference type="InterPro" id="IPR013424">
    <property type="entry name" value="Ice-binding_C"/>
</dbReference>
<feature type="signal peptide" evidence="1">
    <location>
        <begin position="1"/>
        <end position="20"/>
    </location>
</feature>
<accession>A0ABT1TRX9</accession>
<evidence type="ECO:0000313" key="4">
    <source>
        <dbReference type="Proteomes" id="UP001524570"/>
    </source>
</evidence>
<feature type="chain" id="PRO_5047096982" evidence="1">
    <location>
        <begin position="21"/>
        <end position="290"/>
    </location>
</feature>
<feature type="domain" description="Ice-binding protein C-terminal" evidence="2">
    <location>
        <begin position="263"/>
        <end position="286"/>
    </location>
</feature>
<proteinExistence type="predicted"/>
<gene>
    <name evidence="3" type="ORF">NP589_08865</name>
</gene>
<evidence type="ECO:0000313" key="3">
    <source>
        <dbReference type="EMBL" id="MCQ8117536.1"/>
    </source>
</evidence>
<protein>
    <submittedName>
        <fullName evidence="3">PEP-CTERM sorting domain-containing protein</fullName>
    </submittedName>
</protein>
<dbReference type="Proteomes" id="UP001524570">
    <property type="component" value="Unassembled WGS sequence"/>
</dbReference>
<keyword evidence="4" id="KW-1185">Reference proteome</keyword>
<comment type="caution">
    <text evidence="3">The sequence shown here is derived from an EMBL/GenBank/DDBJ whole genome shotgun (WGS) entry which is preliminary data.</text>
</comment>
<dbReference type="EMBL" id="JANIBL010000022">
    <property type="protein sequence ID" value="MCQ8117536.1"/>
    <property type="molecule type" value="Genomic_DNA"/>
</dbReference>
<sequence length="290" mass="30782">MKPCYIVSALLLCISPTLHAYTTFAQAGAKVGGRSYPDPSPYTVLPFADGQTDSHTDAVSHAFGSVYDQGFDENTESGYSYRRQAIASADASPGVLKAYASAGYFLDGPNPPNNLGVVGVGKAEFTDTFSIFSSKFFVDINIEYHLSGSMQGLAKVKGGLRVSSYDDTFGIHASEAIASPLKFECSSNINSCTGKATVSVPANWDISISGFLEVLAAANSDPNSQKYGDAIANYGNTARVFISAVDPRNKIVSGSGFDYSPVSVPVPASIWLFGSGILGFVCRLRKPLWR</sequence>
<evidence type="ECO:0000256" key="1">
    <source>
        <dbReference type="SAM" id="SignalP"/>
    </source>
</evidence>
<reference evidence="3 4" key="1">
    <citation type="submission" date="2022-07" db="EMBL/GenBank/DDBJ databases">
        <title>Methylomonas rivi sp. nov., Methylomonas rosea sp. nov., Methylomonas aureus sp. nov. and Methylomonas subterranea sp. nov., four novel methanotrophs isolated from a freshwater creek and the deep terrestrial subsurface.</title>
        <authorList>
            <person name="Abin C."/>
            <person name="Sankaranarayanan K."/>
            <person name="Garner C."/>
            <person name="Sindelar R."/>
            <person name="Kotary K."/>
            <person name="Garner R."/>
            <person name="Barclay S."/>
            <person name="Lawson P."/>
            <person name="Krumholz L."/>
        </authorList>
    </citation>
    <scope>NUCLEOTIDE SEQUENCE [LARGE SCALE GENOMIC DNA]</scope>
    <source>
        <strain evidence="3 4">WSC-7</strain>
    </source>
</reference>
<keyword evidence="1" id="KW-0732">Signal</keyword>
<dbReference type="RefSeq" id="WP_256606662.1">
    <property type="nucleotide sequence ID" value="NZ_JANIBL010000022.1"/>
</dbReference>
<name>A0ABT1TRX9_9GAMM</name>
<dbReference type="Pfam" id="PF07589">
    <property type="entry name" value="PEP-CTERM"/>
    <property type="match status" value="1"/>
</dbReference>